<name>A0AB40D1X0_DIOCR</name>
<dbReference type="PANTHER" id="PTHR47588:SF1">
    <property type="entry name" value="CHALCONE--FLAVANONE ISOMERASE 3-RELATED"/>
    <property type="match status" value="1"/>
</dbReference>
<evidence type="ECO:0000256" key="3">
    <source>
        <dbReference type="SAM" id="Coils"/>
    </source>
</evidence>
<dbReference type="InterPro" id="IPR044191">
    <property type="entry name" value="CHI3-like"/>
</dbReference>
<evidence type="ECO:0000259" key="4">
    <source>
        <dbReference type="Pfam" id="PF02431"/>
    </source>
</evidence>
<dbReference type="InterPro" id="IPR016088">
    <property type="entry name" value="Chalcone_isomerase_3-sand"/>
</dbReference>
<dbReference type="PANTHER" id="PTHR47588">
    <property type="entry name" value="CHALCONE--FLAVONONE ISOMERASE 3-RELATED"/>
    <property type="match status" value="1"/>
</dbReference>
<feature type="domain" description="Chalcone isomerase" evidence="4">
    <location>
        <begin position="8"/>
        <end position="215"/>
    </location>
</feature>
<dbReference type="SUPFAM" id="SSF54626">
    <property type="entry name" value="Chalcone isomerase"/>
    <property type="match status" value="1"/>
</dbReference>
<organism evidence="5 6">
    <name type="scientific">Dioscorea cayennensis subsp. rotundata</name>
    <name type="common">White Guinea yam</name>
    <name type="synonym">Dioscorea rotundata</name>
    <dbReference type="NCBI Taxonomy" id="55577"/>
    <lineage>
        <taxon>Eukaryota</taxon>
        <taxon>Viridiplantae</taxon>
        <taxon>Streptophyta</taxon>
        <taxon>Embryophyta</taxon>
        <taxon>Tracheophyta</taxon>
        <taxon>Spermatophyta</taxon>
        <taxon>Magnoliopsida</taxon>
        <taxon>Liliopsida</taxon>
        <taxon>Dioscoreales</taxon>
        <taxon>Dioscoreaceae</taxon>
        <taxon>Dioscorea</taxon>
    </lineage>
</organism>
<dbReference type="InterPro" id="IPR016089">
    <property type="entry name" value="Chalcone_isomerase_bundle_sf"/>
</dbReference>
<feature type="coiled-coil region" evidence="3">
    <location>
        <begin position="114"/>
        <end position="145"/>
    </location>
</feature>
<evidence type="ECO:0000256" key="2">
    <source>
        <dbReference type="RuleBase" id="RU361158"/>
    </source>
</evidence>
<dbReference type="Gene3D" id="1.10.890.20">
    <property type="match status" value="1"/>
</dbReference>
<accession>A0AB40D1X0</accession>
<reference evidence="6" key="1">
    <citation type="submission" date="2025-08" db="UniProtKB">
        <authorList>
            <consortium name="RefSeq"/>
        </authorList>
    </citation>
    <scope>IDENTIFICATION</scope>
</reference>
<dbReference type="GeneID" id="120283733"/>
<sequence length="219" mass="24720">MGSEMVMVDDVSFPTEIITNTNNKPLALMGHAIGVRVSGITDIEIHFLQIKYNAIGIYLEKEVVNHLVNWKDKKENELSEDDAFFDALVSAPVEKFFRVVVIKEIKGSQYGVQLESAIRDRLAAIDKYEEKEEEALEKLTEFFQTKYFHKASVITFHFPTSSPTAEISFATQGKEEVKIKVENGNVVEMIQKWYLGGTRAVSPTTIKSLGHKFGELLSN</sequence>
<comment type="similarity">
    <text evidence="1 2">Belongs to the chalcone isomerase family.</text>
</comment>
<protein>
    <recommendedName>
        <fullName evidence="2">Chalcone-flavonone isomerase family protein</fullName>
    </recommendedName>
</protein>
<evidence type="ECO:0000313" key="5">
    <source>
        <dbReference type="Proteomes" id="UP001515500"/>
    </source>
</evidence>
<dbReference type="RefSeq" id="XP_039146392.1">
    <property type="nucleotide sequence ID" value="XM_039290458.1"/>
</dbReference>
<dbReference type="AlphaFoldDB" id="A0AB40D1X0"/>
<dbReference type="GO" id="GO:0016872">
    <property type="term" value="F:intramolecular lyase activity"/>
    <property type="evidence" value="ECO:0007669"/>
    <property type="project" value="InterPro"/>
</dbReference>
<proteinExistence type="inferred from homology"/>
<dbReference type="Gene3D" id="3.50.70.10">
    <property type="match status" value="1"/>
</dbReference>
<dbReference type="Proteomes" id="UP001515500">
    <property type="component" value="Chromosome 19"/>
</dbReference>
<evidence type="ECO:0000313" key="6">
    <source>
        <dbReference type="RefSeq" id="XP_039146392.1"/>
    </source>
</evidence>
<dbReference type="InterPro" id="IPR036298">
    <property type="entry name" value="Chalcone_isomerase_sf"/>
</dbReference>
<gene>
    <name evidence="6" type="primary">LOC120283733</name>
</gene>
<evidence type="ECO:0000256" key="1">
    <source>
        <dbReference type="ARBA" id="ARBA00007166"/>
    </source>
</evidence>
<keyword evidence="3" id="KW-0175">Coiled coil</keyword>
<dbReference type="InterPro" id="IPR016087">
    <property type="entry name" value="Chalcone_isomerase"/>
</dbReference>
<keyword evidence="5" id="KW-1185">Reference proteome</keyword>
<dbReference type="Pfam" id="PF02431">
    <property type="entry name" value="Chalcone"/>
    <property type="match status" value="1"/>
</dbReference>
<keyword evidence="6" id="KW-0413">Isomerase</keyword>